<keyword evidence="1" id="KW-0677">Repeat</keyword>
<dbReference type="PANTHER" id="PTHR14027:SF2">
    <property type="entry name" value="RNA POLYMERASE-ASSOCIATED PROTEIN CTR9 HOMOLOG"/>
    <property type="match status" value="1"/>
</dbReference>
<dbReference type="InterPro" id="IPR019734">
    <property type="entry name" value="TPR_rpt"/>
</dbReference>
<dbReference type="GO" id="GO:0000993">
    <property type="term" value="F:RNA polymerase II complex binding"/>
    <property type="evidence" value="ECO:0007669"/>
    <property type="project" value="TreeGrafter"/>
</dbReference>
<evidence type="ECO:0000313" key="6">
    <source>
        <dbReference type="EMBL" id="GMI45572.1"/>
    </source>
</evidence>
<comment type="caution">
    <text evidence="6">The sequence shown here is derived from an EMBL/GenBank/DDBJ whole genome shotgun (WGS) entry which is preliminary data.</text>
</comment>
<dbReference type="OrthoDB" id="343875at2759"/>
<feature type="compositionally biased region" description="Acidic residues" evidence="5">
    <location>
        <begin position="1017"/>
        <end position="1027"/>
    </location>
</feature>
<evidence type="ECO:0000256" key="5">
    <source>
        <dbReference type="SAM" id="MobiDB-lite"/>
    </source>
</evidence>
<organism evidence="6 7">
    <name type="scientific">Triparma columacea</name>
    <dbReference type="NCBI Taxonomy" id="722753"/>
    <lineage>
        <taxon>Eukaryota</taxon>
        <taxon>Sar</taxon>
        <taxon>Stramenopiles</taxon>
        <taxon>Ochrophyta</taxon>
        <taxon>Bolidophyceae</taxon>
        <taxon>Parmales</taxon>
        <taxon>Triparmaceae</taxon>
        <taxon>Triparma</taxon>
    </lineage>
</organism>
<evidence type="ECO:0000256" key="2">
    <source>
        <dbReference type="ARBA" id="ARBA00022803"/>
    </source>
</evidence>
<feature type="region of interest" description="Disordered" evidence="5">
    <location>
        <begin position="997"/>
        <end position="1124"/>
    </location>
</feature>
<reference evidence="7" key="1">
    <citation type="journal article" date="2023" name="Commun. Biol.">
        <title>Genome analysis of Parmales, the sister group of diatoms, reveals the evolutionary specialization of diatoms from phago-mixotrophs to photoautotrophs.</title>
        <authorList>
            <person name="Ban H."/>
            <person name="Sato S."/>
            <person name="Yoshikawa S."/>
            <person name="Yamada K."/>
            <person name="Nakamura Y."/>
            <person name="Ichinomiya M."/>
            <person name="Sato N."/>
            <person name="Blanc-Mathieu R."/>
            <person name="Endo H."/>
            <person name="Kuwata A."/>
            <person name="Ogata H."/>
        </authorList>
    </citation>
    <scope>NUCLEOTIDE SEQUENCE [LARGE SCALE GENOMIC DNA]</scope>
</reference>
<gene>
    <name evidence="6" type="ORF">TrCOL_g5374</name>
</gene>
<evidence type="ECO:0000256" key="4">
    <source>
        <dbReference type="SAM" id="Coils"/>
    </source>
</evidence>
<evidence type="ECO:0000313" key="7">
    <source>
        <dbReference type="Proteomes" id="UP001165065"/>
    </source>
</evidence>
<keyword evidence="2 3" id="KW-0802">TPR repeat</keyword>
<feature type="coiled-coil region" evidence="4">
    <location>
        <begin position="949"/>
        <end position="983"/>
    </location>
</feature>
<dbReference type="Proteomes" id="UP001165065">
    <property type="component" value="Unassembled WGS sequence"/>
</dbReference>
<feature type="compositionally biased region" description="Acidic residues" evidence="5">
    <location>
        <begin position="1097"/>
        <end position="1106"/>
    </location>
</feature>
<name>A0A9W7GKC3_9STRA</name>
<dbReference type="PROSITE" id="PS50005">
    <property type="entry name" value="TPR"/>
    <property type="match status" value="2"/>
</dbReference>
<dbReference type="AlphaFoldDB" id="A0A9W7GKC3"/>
<dbReference type="Gene3D" id="1.25.40.10">
    <property type="entry name" value="Tetratricopeptide repeat domain"/>
    <property type="match status" value="3"/>
</dbReference>
<sequence length="1124" mass="124000">MVSGASLIIPLASSADETIEIFVSELPTISSDEIVSALQNEKANPSLYLDFALAYKKIGDLDSYRDILEAGVDVPVPHCDVSDVAGMEVKTSKMRIFCALATTKVAEAAQMSKSQGVDSDITKLKVDELYAEANDLFDLSDRINQFWPITWCCKGVMFLQKFELDGSADSQKTLDRARYYFMAAKKEGDSLPCHLGLGAVNYLDGKYKDSAGNYARAISLFPEESGAPARVALGLACYKLGQIDRAKACFDRAIEMDAGLTEGVVGRAVLDLAESDDTTDEGRARVENAIKMIVTSPLHDNNNAMVKNHLANHFFYVYTAIPGTVALLENSNGTVFKCSQSMDLRQGDRIRIGLDFETSVEAKSGDEITVLKPFIPKQTDPSNLTVYKHDFDRVLNFAKAGFHATKVAAVRAESCWLMGRVYQVQGEYENAEKFYHQAVKLDSSFSPALFSYSEILVRKKDYFAAVECLEKVLKTIPNSPDTLSLLGFILAKDANKRPKALNYLQRAIELNPRDPTIHLMYATVLKGNVVDFARSLEAYGKSMGLDGSGVNPTTYNNVGVLNAWKSDFDEAEEKYNAAIKHLTGIKLEGPEALGTITKILESGKDHAVTIVFNLARLYEEKKEYEKAANIQKTIIKSLPAYTGSYVRLATIARDMGAMKQCAEWLKQALEVSTDNTELLSMIGHFWIEDGEYEMGQKIYERLLDEGQSFMLPYAQVSLGNIYFANVTAGGERANKLVEYATLFYKKALKADPSNVYAASGLGCVLAEKGEVEKAKVVFQRVRECSNDANPSIFLNLGHVLLALGQHAPAVAMYKNWAKFSEASQDPAEGSKMDERYEKAMEYLRQSENITPDSEDIAFNVALLKKDFAYGVMSKREKDLKRTLKEVQQAKVHLEEAKATFEELKKAEKSKTANFKHEKCEKFAEECAFGLSQIGDQIKYEADKEVYDQNKREEQRKKALDAERERKIQELTREAEVAAEAERRENLAKENAVKAMELADSLKYGMGASGTKKKRDEDAMEDDSDDDGVVAGAEVGGGDNDDEDGLGAVPTNADLFGGEDSSDSDGDDNNAGTEGGKGDGKAEAEATGKEAVNKLFEDTDSEEEEEGDKGGDEPVAKKRKVIEEE</sequence>
<dbReference type="EMBL" id="BRYA01000256">
    <property type="protein sequence ID" value="GMI45572.1"/>
    <property type="molecule type" value="Genomic_DNA"/>
</dbReference>
<dbReference type="PANTHER" id="PTHR14027">
    <property type="entry name" value="RNA POLYMERASE-ASSOCIATED PROTEIN CTR9"/>
    <property type="match status" value="1"/>
</dbReference>
<dbReference type="GO" id="GO:0006355">
    <property type="term" value="P:regulation of DNA-templated transcription"/>
    <property type="evidence" value="ECO:0007669"/>
    <property type="project" value="InterPro"/>
</dbReference>
<keyword evidence="4" id="KW-0175">Coiled coil</keyword>
<evidence type="ECO:0000256" key="3">
    <source>
        <dbReference type="PROSITE-ProRule" id="PRU00339"/>
    </source>
</evidence>
<dbReference type="InterPro" id="IPR011990">
    <property type="entry name" value="TPR-like_helical_dom_sf"/>
</dbReference>
<dbReference type="GO" id="GO:0006368">
    <property type="term" value="P:transcription elongation by RNA polymerase II"/>
    <property type="evidence" value="ECO:0007669"/>
    <property type="project" value="TreeGrafter"/>
</dbReference>
<accession>A0A9W7GKC3</accession>
<dbReference type="SUPFAM" id="SSF48452">
    <property type="entry name" value="TPR-like"/>
    <property type="match status" value="3"/>
</dbReference>
<dbReference type="GO" id="GO:0016593">
    <property type="term" value="C:Cdc73/Paf1 complex"/>
    <property type="evidence" value="ECO:0007669"/>
    <property type="project" value="TreeGrafter"/>
</dbReference>
<dbReference type="InterPro" id="IPR031101">
    <property type="entry name" value="Ctr9"/>
</dbReference>
<keyword evidence="7" id="KW-1185">Reference proteome</keyword>
<feature type="repeat" description="TPR" evidence="3">
    <location>
        <begin position="227"/>
        <end position="260"/>
    </location>
</feature>
<dbReference type="SMART" id="SM00028">
    <property type="entry name" value="TPR"/>
    <property type="match status" value="12"/>
</dbReference>
<feature type="compositionally biased region" description="Basic and acidic residues" evidence="5">
    <location>
        <begin position="1075"/>
        <end position="1096"/>
    </location>
</feature>
<feature type="coiled-coil region" evidence="4">
    <location>
        <begin position="876"/>
        <end position="913"/>
    </location>
</feature>
<evidence type="ECO:0000256" key="1">
    <source>
        <dbReference type="ARBA" id="ARBA00022737"/>
    </source>
</evidence>
<feature type="repeat" description="TPR" evidence="3">
    <location>
        <begin position="412"/>
        <end position="445"/>
    </location>
</feature>
<protein>
    <submittedName>
        <fullName evidence="6">Uncharacterized protein</fullName>
    </submittedName>
</protein>
<dbReference type="Pfam" id="PF13181">
    <property type="entry name" value="TPR_8"/>
    <property type="match status" value="2"/>
</dbReference>
<proteinExistence type="predicted"/>